<feature type="compositionally biased region" description="Polar residues" evidence="1">
    <location>
        <begin position="99"/>
        <end position="109"/>
    </location>
</feature>
<accession>A0A9D4JGI5</accession>
<protein>
    <submittedName>
        <fullName evidence="2">Uncharacterized protein</fullName>
    </submittedName>
</protein>
<comment type="caution">
    <text evidence="2">The sequence shown here is derived from an EMBL/GenBank/DDBJ whole genome shotgun (WGS) entry which is preliminary data.</text>
</comment>
<evidence type="ECO:0000256" key="1">
    <source>
        <dbReference type="SAM" id="MobiDB-lite"/>
    </source>
</evidence>
<reference evidence="2" key="2">
    <citation type="submission" date="2020-11" db="EMBL/GenBank/DDBJ databases">
        <authorList>
            <person name="McCartney M.A."/>
            <person name="Auch B."/>
            <person name="Kono T."/>
            <person name="Mallez S."/>
            <person name="Becker A."/>
            <person name="Gohl D.M."/>
            <person name="Silverstein K.A.T."/>
            <person name="Koren S."/>
            <person name="Bechman K.B."/>
            <person name="Herman A."/>
            <person name="Abrahante J.E."/>
            <person name="Garbe J."/>
        </authorList>
    </citation>
    <scope>NUCLEOTIDE SEQUENCE</scope>
    <source>
        <strain evidence="2">Duluth1</strain>
        <tissue evidence="2">Whole animal</tissue>
    </source>
</reference>
<gene>
    <name evidence="2" type="ORF">DPMN_139442</name>
</gene>
<proteinExistence type="predicted"/>
<dbReference type="Proteomes" id="UP000828390">
    <property type="component" value="Unassembled WGS sequence"/>
</dbReference>
<dbReference type="EMBL" id="JAIWYP010000006">
    <property type="protein sequence ID" value="KAH3811040.1"/>
    <property type="molecule type" value="Genomic_DNA"/>
</dbReference>
<sequence>MFVLSSTEVHHEVICRTDRRWAGQAGMGTRQLKLSLRSGIREMFKALEQSLYGRYVEWIEEHNFNIDKDMNTGRRGKEITDRKQRVFRAGTEERKKGPQRQQHANIYGR</sequence>
<evidence type="ECO:0000313" key="3">
    <source>
        <dbReference type="Proteomes" id="UP000828390"/>
    </source>
</evidence>
<feature type="compositionally biased region" description="Basic and acidic residues" evidence="1">
    <location>
        <begin position="87"/>
        <end position="96"/>
    </location>
</feature>
<organism evidence="2 3">
    <name type="scientific">Dreissena polymorpha</name>
    <name type="common">Zebra mussel</name>
    <name type="synonym">Mytilus polymorpha</name>
    <dbReference type="NCBI Taxonomy" id="45954"/>
    <lineage>
        <taxon>Eukaryota</taxon>
        <taxon>Metazoa</taxon>
        <taxon>Spiralia</taxon>
        <taxon>Lophotrochozoa</taxon>
        <taxon>Mollusca</taxon>
        <taxon>Bivalvia</taxon>
        <taxon>Autobranchia</taxon>
        <taxon>Heteroconchia</taxon>
        <taxon>Euheterodonta</taxon>
        <taxon>Imparidentia</taxon>
        <taxon>Neoheterodontei</taxon>
        <taxon>Myida</taxon>
        <taxon>Dreissenoidea</taxon>
        <taxon>Dreissenidae</taxon>
        <taxon>Dreissena</taxon>
    </lineage>
</organism>
<reference evidence="2" key="1">
    <citation type="journal article" date="2019" name="bioRxiv">
        <title>The Genome of the Zebra Mussel, Dreissena polymorpha: A Resource for Invasive Species Research.</title>
        <authorList>
            <person name="McCartney M.A."/>
            <person name="Auch B."/>
            <person name="Kono T."/>
            <person name="Mallez S."/>
            <person name="Zhang Y."/>
            <person name="Obille A."/>
            <person name="Becker A."/>
            <person name="Abrahante J.E."/>
            <person name="Garbe J."/>
            <person name="Badalamenti J.P."/>
            <person name="Herman A."/>
            <person name="Mangelson H."/>
            <person name="Liachko I."/>
            <person name="Sullivan S."/>
            <person name="Sone E.D."/>
            <person name="Koren S."/>
            <person name="Silverstein K.A.T."/>
            <person name="Beckman K.B."/>
            <person name="Gohl D.M."/>
        </authorList>
    </citation>
    <scope>NUCLEOTIDE SEQUENCE</scope>
    <source>
        <strain evidence="2">Duluth1</strain>
        <tissue evidence="2">Whole animal</tissue>
    </source>
</reference>
<feature type="region of interest" description="Disordered" evidence="1">
    <location>
        <begin position="87"/>
        <end position="109"/>
    </location>
</feature>
<name>A0A9D4JGI5_DREPO</name>
<evidence type="ECO:0000313" key="2">
    <source>
        <dbReference type="EMBL" id="KAH3811040.1"/>
    </source>
</evidence>
<dbReference type="AlphaFoldDB" id="A0A9D4JGI5"/>
<keyword evidence="3" id="KW-1185">Reference proteome</keyword>